<feature type="domain" description="EamA" evidence="7">
    <location>
        <begin position="156"/>
        <end position="291"/>
    </location>
</feature>
<reference evidence="8 9" key="1">
    <citation type="submission" date="2023-05" db="EMBL/GenBank/DDBJ databases">
        <title>YMD87, complete Genome.</title>
        <authorList>
            <person name="Zhang J."/>
            <person name="Xu X."/>
        </authorList>
    </citation>
    <scope>NUCLEOTIDE SEQUENCE [LARGE SCALE GENOMIC DNA]</scope>
    <source>
        <strain evidence="8 9">YMD87</strain>
    </source>
</reference>
<dbReference type="SUPFAM" id="SSF103481">
    <property type="entry name" value="Multidrug resistance efflux transporter EmrE"/>
    <property type="match status" value="2"/>
</dbReference>
<feature type="transmembrane region" description="Helical" evidence="6">
    <location>
        <begin position="128"/>
        <end position="144"/>
    </location>
</feature>
<dbReference type="PANTHER" id="PTHR32322:SF2">
    <property type="entry name" value="EAMA DOMAIN-CONTAINING PROTEIN"/>
    <property type="match status" value="1"/>
</dbReference>
<evidence type="ECO:0000313" key="8">
    <source>
        <dbReference type="EMBL" id="WGW02285.1"/>
    </source>
</evidence>
<evidence type="ECO:0000256" key="4">
    <source>
        <dbReference type="ARBA" id="ARBA00022989"/>
    </source>
</evidence>
<comment type="subcellular location">
    <subcellularLocation>
        <location evidence="1">Membrane</location>
        <topology evidence="1">Multi-pass membrane protein</topology>
    </subcellularLocation>
</comment>
<comment type="similarity">
    <text evidence="2">Belongs to the EamA transporter family.</text>
</comment>
<proteinExistence type="inferred from homology"/>
<dbReference type="EMBL" id="CP124616">
    <property type="protein sequence ID" value="WGW02285.1"/>
    <property type="molecule type" value="Genomic_DNA"/>
</dbReference>
<feature type="transmembrane region" description="Helical" evidence="6">
    <location>
        <begin position="248"/>
        <end position="267"/>
    </location>
</feature>
<evidence type="ECO:0000256" key="3">
    <source>
        <dbReference type="ARBA" id="ARBA00022692"/>
    </source>
</evidence>
<feature type="domain" description="EamA" evidence="7">
    <location>
        <begin position="13"/>
        <end position="143"/>
    </location>
</feature>
<feature type="transmembrane region" description="Helical" evidence="6">
    <location>
        <begin position="38"/>
        <end position="59"/>
    </location>
</feature>
<evidence type="ECO:0000256" key="2">
    <source>
        <dbReference type="ARBA" id="ARBA00007362"/>
    </source>
</evidence>
<keyword evidence="3 6" id="KW-0812">Transmembrane</keyword>
<evidence type="ECO:0000259" key="7">
    <source>
        <dbReference type="Pfam" id="PF00892"/>
    </source>
</evidence>
<accession>A0ABY8QCE6</accession>
<feature type="transmembrane region" description="Helical" evidence="6">
    <location>
        <begin position="188"/>
        <end position="210"/>
    </location>
</feature>
<keyword evidence="9" id="KW-1185">Reference proteome</keyword>
<dbReference type="InterPro" id="IPR037185">
    <property type="entry name" value="EmrE-like"/>
</dbReference>
<evidence type="ECO:0000256" key="6">
    <source>
        <dbReference type="SAM" id="Phobius"/>
    </source>
</evidence>
<feature type="transmembrane region" description="Helical" evidence="6">
    <location>
        <begin position="99"/>
        <end position="121"/>
    </location>
</feature>
<evidence type="ECO:0000256" key="1">
    <source>
        <dbReference type="ARBA" id="ARBA00004141"/>
    </source>
</evidence>
<sequence length="311" mass="32609">MSARGAGVLPFLALAGIGAAWGATQPLSKIAVSEGYRHFGLLFWQMSLGALILLAVMALRGTRLSLAPVHLRLYLIIALIGSILPGIASYNAAVHLPSGILSILLSSVPMLAFPVALALGLERFRMRRLLGLSLGMVGVALLILPDTQMPREVQLLWVPVALLSSLCYAFEGNFVAKYGRAGLGPVALLAGASALGALICLPLALLSGQFIDPRLPWGAPDIALIASSVLHAAAYSGYVWLVGLAGSVFAVQVSYFVTLFGVGWAMLFLSEGYSGWIWAALGVMLAGMALVQPRPRALVEPGATVQDAKPL</sequence>
<name>A0ABY8QCE6_9RHOB</name>
<dbReference type="Proteomes" id="UP001241605">
    <property type="component" value="Chromosome"/>
</dbReference>
<feature type="transmembrane region" description="Helical" evidence="6">
    <location>
        <begin position="222"/>
        <end position="241"/>
    </location>
</feature>
<gene>
    <name evidence="8" type="ORF">QF118_09975</name>
</gene>
<keyword evidence="5 6" id="KW-0472">Membrane</keyword>
<organism evidence="8 9">
    <name type="scientific">Tropicibacter oceani</name>
    <dbReference type="NCBI Taxonomy" id="3058420"/>
    <lineage>
        <taxon>Bacteria</taxon>
        <taxon>Pseudomonadati</taxon>
        <taxon>Pseudomonadota</taxon>
        <taxon>Alphaproteobacteria</taxon>
        <taxon>Rhodobacterales</taxon>
        <taxon>Roseobacteraceae</taxon>
        <taxon>Tropicibacter</taxon>
    </lineage>
</organism>
<feature type="transmembrane region" description="Helical" evidence="6">
    <location>
        <begin position="273"/>
        <end position="291"/>
    </location>
</feature>
<evidence type="ECO:0000313" key="9">
    <source>
        <dbReference type="Proteomes" id="UP001241605"/>
    </source>
</evidence>
<feature type="transmembrane region" description="Helical" evidence="6">
    <location>
        <begin position="156"/>
        <end position="176"/>
    </location>
</feature>
<keyword evidence="4 6" id="KW-1133">Transmembrane helix</keyword>
<dbReference type="InterPro" id="IPR050638">
    <property type="entry name" value="AA-Vitamin_Transporters"/>
</dbReference>
<dbReference type="Pfam" id="PF00892">
    <property type="entry name" value="EamA"/>
    <property type="match status" value="2"/>
</dbReference>
<dbReference type="InterPro" id="IPR000620">
    <property type="entry name" value="EamA_dom"/>
</dbReference>
<dbReference type="RefSeq" id="WP_282298919.1">
    <property type="nucleotide sequence ID" value="NZ_CP124616.1"/>
</dbReference>
<protein>
    <submittedName>
        <fullName evidence="8">DMT family transporter</fullName>
    </submittedName>
</protein>
<evidence type="ECO:0000256" key="5">
    <source>
        <dbReference type="ARBA" id="ARBA00023136"/>
    </source>
</evidence>
<dbReference type="PANTHER" id="PTHR32322">
    <property type="entry name" value="INNER MEMBRANE TRANSPORTER"/>
    <property type="match status" value="1"/>
</dbReference>
<feature type="transmembrane region" description="Helical" evidence="6">
    <location>
        <begin position="71"/>
        <end position="93"/>
    </location>
</feature>